<feature type="non-terminal residue" evidence="2">
    <location>
        <position position="107"/>
    </location>
</feature>
<feature type="chain" id="PRO_5025517949" evidence="1">
    <location>
        <begin position="31"/>
        <end position="107"/>
    </location>
</feature>
<feature type="signal peptide" evidence="1">
    <location>
        <begin position="1"/>
        <end position="30"/>
    </location>
</feature>
<name>A0A699WY56_TANCI</name>
<comment type="caution">
    <text evidence="2">The sequence shown here is derived from an EMBL/GenBank/DDBJ whole genome shotgun (WGS) entry which is preliminary data.</text>
</comment>
<keyword evidence="1" id="KW-0732">Signal</keyword>
<reference evidence="2" key="1">
    <citation type="journal article" date="2019" name="Sci. Rep.">
        <title>Draft genome of Tanacetum cinerariifolium, the natural source of mosquito coil.</title>
        <authorList>
            <person name="Yamashiro T."/>
            <person name="Shiraishi A."/>
            <person name="Satake H."/>
            <person name="Nakayama K."/>
        </authorList>
    </citation>
    <scope>NUCLEOTIDE SEQUENCE</scope>
</reference>
<sequence>MHSWFSTASTFRRWTGLLAGALALGTPGWAQPTASAPVPITVDFAKAQGTMQPLWAYFGYDEPNYTTMKDGQQLLTELAALSSAPVYVRAHNMLTTGDGTAAFKWGS</sequence>
<organism evidence="2">
    <name type="scientific">Tanacetum cinerariifolium</name>
    <name type="common">Dalmatian daisy</name>
    <name type="synonym">Chrysanthemum cinerariifolium</name>
    <dbReference type="NCBI Taxonomy" id="118510"/>
    <lineage>
        <taxon>Eukaryota</taxon>
        <taxon>Viridiplantae</taxon>
        <taxon>Streptophyta</taxon>
        <taxon>Embryophyta</taxon>
        <taxon>Tracheophyta</taxon>
        <taxon>Spermatophyta</taxon>
        <taxon>Magnoliopsida</taxon>
        <taxon>eudicotyledons</taxon>
        <taxon>Gunneridae</taxon>
        <taxon>Pentapetalae</taxon>
        <taxon>asterids</taxon>
        <taxon>campanulids</taxon>
        <taxon>Asterales</taxon>
        <taxon>Asteraceae</taxon>
        <taxon>Asteroideae</taxon>
        <taxon>Anthemideae</taxon>
        <taxon>Anthemidinae</taxon>
        <taxon>Tanacetum</taxon>
    </lineage>
</organism>
<dbReference type="EMBL" id="BKCJ011782143">
    <property type="protein sequence ID" value="GFD52427.1"/>
    <property type="molecule type" value="Genomic_DNA"/>
</dbReference>
<accession>A0A699WY56</accession>
<proteinExistence type="predicted"/>
<protein>
    <submittedName>
        <fullName evidence="2">Uncharacterized protein</fullName>
    </submittedName>
</protein>
<dbReference type="AlphaFoldDB" id="A0A699WY56"/>
<evidence type="ECO:0000256" key="1">
    <source>
        <dbReference type="SAM" id="SignalP"/>
    </source>
</evidence>
<gene>
    <name evidence="2" type="ORF">Tci_924396</name>
</gene>
<evidence type="ECO:0000313" key="2">
    <source>
        <dbReference type="EMBL" id="GFD52427.1"/>
    </source>
</evidence>